<dbReference type="EMBL" id="VRZA01000005">
    <property type="protein sequence ID" value="TXS91943.1"/>
    <property type="molecule type" value="Genomic_DNA"/>
</dbReference>
<evidence type="ECO:0000259" key="2">
    <source>
        <dbReference type="SMART" id="SM00849"/>
    </source>
</evidence>
<dbReference type="CDD" id="cd07719">
    <property type="entry name" value="arylsulfatase_AtsA-like_MBL-fold"/>
    <property type="match status" value="1"/>
</dbReference>
<proteinExistence type="predicted"/>
<dbReference type="GO" id="GO:0042781">
    <property type="term" value="F:3'-tRNA processing endoribonuclease activity"/>
    <property type="evidence" value="ECO:0007669"/>
    <property type="project" value="TreeGrafter"/>
</dbReference>
<organism evidence="3 4">
    <name type="scientific">Parahaliea maris</name>
    <dbReference type="NCBI Taxonomy" id="2716870"/>
    <lineage>
        <taxon>Bacteria</taxon>
        <taxon>Pseudomonadati</taxon>
        <taxon>Pseudomonadota</taxon>
        <taxon>Gammaproteobacteria</taxon>
        <taxon>Cellvibrionales</taxon>
        <taxon>Halieaceae</taxon>
        <taxon>Parahaliea</taxon>
    </lineage>
</organism>
<name>A0A5C8ZTW8_9GAMM</name>
<dbReference type="Gene3D" id="3.60.15.10">
    <property type="entry name" value="Ribonuclease Z/Hydroxyacylglutathione hydrolase-like"/>
    <property type="match status" value="1"/>
</dbReference>
<evidence type="ECO:0000313" key="4">
    <source>
        <dbReference type="Proteomes" id="UP000321039"/>
    </source>
</evidence>
<gene>
    <name evidence="3" type="ORF">FV139_14550</name>
</gene>
<dbReference type="SMART" id="SM00849">
    <property type="entry name" value="Lactamase_B"/>
    <property type="match status" value="1"/>
</dbReference>
<dbReference type="Proteomes" id="UP000321039">
    <property type="component" value="Unassembled WGS sequence"/>
</dbReference>
<reference evidence="3 4" key="1">
    <citation type="submission" date="2019-08" db="EMBL/GenBank/DDBJ databases">
        <title>Parahaliea maris sp. nov., isolated from the surface seawater.</title>
        <authorList>
            <person name="Liu Y."/>
        </authorList>
    </citation>
    <scope>NUCLEOTIDE SEQUENCE [LARGE SCALE GENOMIC DNA]</scope>
    <source>
        <strain evidence="3 4">HSLHS9</strain>
    </source>
</reference>
<dbReference type="PANTHER" id="PTHR46018">
    <property type="entry name" value="ZINC PHOSPHODIESTERASE ELAC PROTEIN 1"/>
    <property type="match status" value="1"/>
</dbReference>
<evidence type="ECO:0000256" key="1">
    <source>
        <dbReference type="ARBA" id="ARBA00022801"/>
    </source>
</evidence>
<feature type="domain" description="Metallo-beta-lactamase" evidence="2">
    <location>
        <begin position="97"/>
        <end position="319"/>
    </location>
</feature>
<evidence type="ECO:0000313" key="3">
    <source>
        <dbReference type="EMBL" id="TXS91943.1"/>
    </source>
</evidence>
<comment type="caution">
    <text evidence="3">The sequence shown here is derived from an EMBL/GenBank/DDBJ whole genome shotgun (WGS) entry which is preliminary data.</text>
</comment>
<keyword evidence="1 3" id="KW-0378">Hydrolase</keyword>
<dbReference type="InterPro" id="IPR036866">
    <property type="entry name" value="RibonucZ/Hydroxyglut_hydro"/>
</dbReference>
<keyword evidence="4" id="KW-1185">Reference proteome</keyword>
<dbReference type="PANTHER" id="PTHR46018:SF2">
    <property type="entry name" value="ZINC PHOSPHODIESTERASE ELAC PROTEIN 1"/>
    <property type="match status" value="1"/>
</dbReference>
<sequence length="353" mass="38526">MRVQQPAGWHGDKRRVTWLRFLSLGFGLSLERDSRSLEDTITMPSMRYFFNRFKAGLCTAILALNCSLSVAASDCQGEGTRLQVLGSGGPELDDGRASSSYLVWRRGRAVLLVDAGSGSSVAFDRSGALLEDLSAILLTHLHTDHAVDLPAYVKGGYFSERDKALLVLGPSGNQLMPSTRQYVEALLGEQGAFRYLSDHTRPMEQGFWIDVRDVDIDERELWRMDTGNDIQLSALGVDHGPVAAVAWRVEVGSCTLVFGGDTTNARGNLERLARGADILIAHVGIADDTTGPATRLFATPRVIGEIAQRAGVGTLVLSHFMNRSQRDTEALVASVRNEFKGRVIAARDMSFVE</sequence>
<dbReference type="AlphaFoldDB" id="A0A5C8ZTW8"/>
<dbReference type="InterPro" id="IPR001279">
    <property type="entry name" value="Metallo-B-lactamas"/>
</dbReference>
<protein>
    <submittedName>
        <fullName evidence="3">MBL fold metallo-hydrolase</fullName>
    </submittedName>
</protein>
<accession>A0A5C8ZTW8</accession>
<dbReference type="InterPro" id="IPR044094">
    <property type="entry name" value="AtsA-like_MBL-fold"/>
</dbReference>
<dbReference type="SUPFAM" id="SSF56281">
    <property type="entry name" value="Metallo-hydrolase/oxidoreductase"/>
    <property type="match status" value="1"/>
</dbReference>
<dbReference type="Pfam" id="PF00753">
    <property type="entry name" value="Lactamase_B"/>
    <property type="match status" value="1"/>
</dbReference>